<evidence type="ECO:0000256" key="1">
    <source>
        <dbReference type="SAM" id="SignalP"/>
    </source>
</evidence>
<keyword evidence="1" id="KW-0732">Signal</keyword>
<reference evidence="2 3" key="1">
    <citation type="submission" date="2024-10" db="EMBL/GenBank/DDBJ databases">
        <authorList>
            <person name="Topkara A.R."/>
            <person name="Saygin H."/>
        </authorList>
    </citation>
    <scope>NUCLEOTIDE SEQUENCE [LARGE SCALE GENOMIC DNA]</scope>
    <source>
        <strain evidence="2 3">M3C6</strain>
    </source>
</reference>
<comment type="caution">
    <text evidence="2">The sequence shown here is derived from an EMBL/GenBank/DDBJ whole genome shotgun (WGS) entry which is preliminary data.</text>
</comment>
<evidence type="ECO:0000313" key="3">
    <source>
        <dbReference type="Proteomes" id="UP001603978"/>
    </source>
</evidence>
<accession>A0ABW7AJ71</accession>
<name>A0ABW7AJ71_9ACTN</name>
<dbReference type="RefSeq" id="WP_393169087.1">
    <property type="nucleotide sequence ID" value="NZ_JBICRM010000015.1"/>
</dbReference>
<keyword evidence="3" id="KW-1185">Reference proteome</keyword>
<feature type="chain" id="PRO_5046755674" evidence="1">
    <location>
        <begin position="23"/>
        <end position="146"/>
    </location>
</feature>
<protein>
    <submittedName>
        <fullName evidence="2">Uncharacterized protein</fullName>
    </submittedName>
</protein>
<dbReference type="PROSITE" id="PS51257">
    <property type="entry name" value="PROKAR_LIPOPROTEIN"/>
    <property type="match status" value="1"/>
</dbReference>
<sequence>MHAGRHAVSAILFCVAAITACAAASELPTLEEATRQLDLDAGTLLSAAELGLSAVERAEDDTCVSGQVRHFFRAESDLADASEGLLDKLQVMGYSEVVDDVDLRDEDQDVSVLRNPKTRLTFELTVLAGEKPGVRIVGKTTCYATE</sequence>
<gene>
    <name evidence="2" type="ORF">ACFLIM_24330</name>
</gene>
<organism evidence="2 3">
    <name type="scientific">Nonomuraea marmarensis</name>
    <dbReference type="NCBI Taxonomy" id="3351344"/>
    <lineage>
        <taxon>Bacteria</taxon>
        <taxon>Bacillati</taxon>
        <taxon>Actinomycetota</taxon>
        <taxon>Actinomycetes</taxon>
        <taxon>Streptosporangiales</taxon>
        <taxon>Streptosporangiaceae</taxon>
        <taxon>Nonomuraea</taxon>
    </lineage>
</organism>
<dbReference type="EMBL" id="JBICRM010000015">
    <property type="protein sequence ID" value="MFG1706327.1"/>
    <property type="molecule type" value="Genomic_DNA"/>
</dbReference>
<proteinExistence type="predicted"/>
<feature type="signal peptide" evidence="1">
    <location>
        <begin position="1"/>
        <end position="22"/>
    </location>
</feature>
<dbReference type="Proteomes" id="UP001603978">
    <property type="component" value="Unassembled WGS sequence"/>
</dbReference>
<evidence type="ECO:0000313" key="2">
    <source>
        <dbReference type="EMBL" id="MFG1706327.1"/>
    </source>
</evidence>